<dbReference type="SUPFAM" id="SSF53448">
    <property type="entry name" value="Nucleotide-diphospho-sugar transferases"/>
    <property type="match status" value="1"/>
</dbReference>
<comment type="pathway">
    <text evidence="9">Glycan biosynthesis; glycogen biosynthesis.</text>
</comment>
<dbReference type="GO" id="GO:0008878">
    <property type="term" value="F:glucose-1-phosphate adenylyltransferase activity"/>
    <property type="evidence" value="ECO:0007669"/>
    <property type="project" value="UniProtKB-UniRule"/>
</dbReference>
<dbReference type="Proteomes" id="UP001178148">
    <property type="component" value="Unassembled WGS sequence"/>
</dbReference>
<feature type="domain" description="Glucose-1-phosphate adenylyltransferase/Bifunctional protein GlmU-like C-terminal hexapeptide" evidence="11">
    <location>
        <begin position="296"/>
        <end position="399"/>
    </location>
</feature>
<evidence type="ECO:0000256" key="8">
    <source>
        <dbReference type="ARBA" id="ARBA00023277"/>
    </source>
</evidence>
<reference evidence="12 13" key="1">
    <citation type="journal article" date="2023" name="bioRxiv">
        <title>An intranuclear bacterial parasite of deep-sea mussels expresses apoptosis inhibitors acquired from its host.</title>
        <authorList>
            <person name="Gonzalez Porras M.A."/>
            <person name="Assie A."/>
            <person name="Tietjen M."/>
            <person name="Violette M."/>
            <person name="Kleiner M."/>
            <person name="Gruber-Vodicka H."/>
            <person name="Dubilier N."/>
            <person name="Leisch N."/>
        </authorList>
    </citation>
    <scope>NUCLEOTIDE SEQUENCE [LARGE SCALE GENOMIC DNA]</scope>
    <source>
        <strain evidence="12">IAP13</strain>
    </source>
</reference>
<organism evidence="12 13">
    <name type="scientific">Candidatus Endonucleibacter bathymodioli</name>
    <dbReference type="NCBI Taxonomy" id="539814"/>
    <lineage>
        <taxon>Bacteria</taxon>
        <taxon>Pseudomonadati</taxon>
        <taxon>Pseudomonadota</taxon>
        <taxon>Gammaproteobacteria</taxon>
        <taxon>Oceanospirillales</taxon>
        <taxon>Endozoicomonadaceae</taxon>
        <taxon>Candidatus Endonucleibacter</taxon>
    </lineage>
</organism>
<dbReference type="SUPFAM" id="SSF51161">
    <property type="entry name" value="Trimeric LpxA-like enzymes"/>
    <property type="match status" value="1"/>
</dbReference>
<evidence type="ECO:0000256" key="5">
    <source>
        <dbReference type="ARBA" id="ARBA00022741"/>
    </source>
</evidence>
<dbReference type="InterPro" id="IPR011831">
    <property type="entry name" value="ADP-Glc_PPase"/>
</dbReference>
<feature type="binding site" evidence="9">
    <location>
        <position position="96"/>
    </location>
    <ligand>
        <name>alpha-D-glucose 1-phosphate</name>
        <dbReference type="ChEBI" id="CHEBI:58601"/>
    </ligand>
</feature>
<keyword evidence="5 9" id="KW-0547">Nucleotide-binding</keyword>
<evidence type="ECO:0000259" key="10">
    <source>
        <dbReference type="Pfam" id="PF00483"/>
    </source>
</evidence>
<dbReference type="InterPro" id="IPR056818">
    <property type="entry name" value="GlmU/GlgC-like_hexapep"/>
</dbReference>
<feature type="site" description="Could play a key role in the communication between the regulatory and the substrate sites" evidence="9">
    <location>
        <position position="95"/>
    </location>
</feature>
<protein>
    <recommendedName>
        <fullName evidence="9">Glucose-1-phosphate adenylyltransferase</fullName>
        <ecNumber evidence="9">2.7.7.27</ecNumber>
    </recommendedName>
    <alternativeName>
        <fullName evidence="9">ADP-glucose pyrophosphorylase</fullName>
        <shortName evidence="9">ADPGlc PPase</shortName>
    </alternativeName>
    <alternativeName>
        <fullName evidence="9">ADP-glucose synthase</fullName>
    </alternativeName>
</protein>
<keyword evidence="8 9" id="KW-0119">Carbohydrate metabolism</keyword>
<name>A0AA90NZ77_9GAMM</name>
<sequence length="407" mass="45799">MASVLSMILAGGTGSRLAPMTEYRAKPAVPFGGQYRIIDFVLSNFVNSDLHKIYLVTQFKSHSLSKHIQRCWRIAGLSDKFIDTLPAQMWTGKDWYQGTADAIYQNLHHIDYHRPDIVCVFGGDHIYKMDVRQMTSFHEKHNADLTVSAVPVPVNQAHNFGVIEVDKSGRMIGFQEKPTSRPKTMVGNPNYVLASMGNYVFNRRCLIKELQADNKIVDSTHDFGKDVIPSLYPRAKVMVYDFTTNIIQGDNNDGYWRDVGTTDSYWQSNMDLLSSKPPINLHNQRWPINTYIPPYPPALIAYDRRVRTGQITNSMVGNGCIFNDIFMDHSVIGYNVRMDNLARVSDSVILPNVVIGEGAEIRRAIIDKRAEIGPGVKVGVNVMDDRKRFTVTDSGLVVVPRGMKVGV</sequence>
<evidence type="ECO:0000256" key="7">
    <source>
        <dbReference type="ARBA" id="ARBA00023056"/>
    </source>
</evidence>
<dbReference type="GO" id="GO:0005524">
    <property type="term" value="F:ATP binding"/>
    <property type="evidence" value="ECO:0007669"/>
    <property type="project" value="UniProtKB-KW"/>
</dbReference>
<dbReference type="InterPro" id="IPR023049">
    <property type="entry name" value="GlgC_bac"/>
</dbReference>
<dbReference type="PANTHER" id="PTHR43523:SF2">
    <property type="entry name" value="GLUCOSE-1-PHOSPHATE ADENYLYLTRANSFERASE"/>
    <property type="match status" value="1"/>
</dbReference>
<dbReference type="AlphaFoldDB" id="A0AA90NZ77"/>
<dbReference type="InterPro" id="IPR005835">
    <property type="entry name" value="NTP_transferase_dom"/>
</dbReference>
<feature type="binding site" evidence="9">
    <location>
        <position position="161"/>
    </location>
    <ligand>
        <name>alpha-D-glucose 1-phosphate</name>
        <dbReference type="ChEBI" id="CHEBI:58601"/>
    </ligand>
</feature>
<keyword evidence="3 9" id="KW-0808">Transferase</keyword>
<dbReference type="Pfam" id="PF00483">
    <property type="entry name" value="NTP_transferase"/>
    <property type="match status" value="1"/>
</dbReference>
<comment type="caution">
    <text evidence="12">The sequence shown here is derived from an EMBL/GenBank/DDBJ whole genome shotgun (WGS) entry which is preliminary data.</text>
</comment>
<comment type="catalytic activity">
    <reaction evidence="9">
        <text>alpha-D-glucose 1-phosphate + ATP + H(+) = ADP-alpha-D-glucose + diphosphate</text>
        <dbReference type="Rhea" id="RHEA:12120"/>
        <dbReference type="ChEBI" id="CHEBI:15378"/>
        <dbReference type="ChEBI" id="CHEBI:30616"/>
        <dbReference type="ChEBI" id="CHEBI:33019"/>
        <dbReference type="ChEBI" id="CHEBI:57498"/>
        <dbReference type="ChEBI" id="CHEBI:58601"/>
        <dbReference type="EC" id="2.7.7.27"/>
    </reaction>
</comment>
<evidence type="ECO:0000256" key="6">
    <source>
        <dbReference type="ARBA" id="ARBA00022840"/>
    </source>
</evidence>
<dbReference type="EMBL" id="JASXSV010000011">
    <property type="protein sequence ID" value="MDP0589251.1"/>
    <property type="molecule type" value="Genomic_DNA"/>
</dbReference>
<evidence type="ECO:0000259" key="11">
    <source>
        <dbReference type="Pfam" id="PF24894"/>
    </source>
</evidence>
<feature type="site" description="Could play a key role in the communication between the regulatory and the substrate sites" evidence="9">
    <location>
        <position position="58"/>
    </location>
</feature>
<keyword evidence="7 9" id="KW-0320">Glycogen biosynthesis</keyword>
<keyword evidence="6 9" id="KW-0067">ATP-binding</keyword>
<dbReference type="EC" id="2.7.7.27" evidence="9"/>
<dbReference type="CDD" id="cd02508">
    <property type="entry name" value="ADP_Glucose_PP"/>
    <property type="match status" value="1"/>
</dbReference>
<dbReference type="NCBIfam" id="NF001947">
    <property type="entry name" value="PRK00725.1"/>
    <property type="match status" value="1"/>
</dbReference>
<evidence type="ECO:0000256" key="9">
    <source>
        <dbReference type="HAMAP-Rule" id="MF_00624"/>
    </source>
</evidence>
<dbReference type="PROSITE" id="PS00810">
    <property type="entry name" value="ADP_GLC_PYROPHOSPH_3"/>
    <property type="match status" value="1"/>
</dbReference>
<evidence type="ECO:0000313" key="12">
    <source>
        <dbReference type="EMBL" id="MDP0589251.1"/>
    </source>
</evidence>
<gene>
    <name evidence="9 12" type="primary">glgC</name>
    <name evidence="12" type="ORF">QS748_08705</name>
</gene>
<dbReference type="Gene3D" id="2.160.10.10">
    <property type="entry name" value="Hexapeptide repeat proteins"/>
    <property type="match status" value="1"/>
</dbReference>
<dbReference type="HAMAP" id="MF_00624">
    <property type="entry name" value="GlgC"/>
    <property type="match status" value="1"/>
</dbReference>
<dbReference type="Pfam" id="PF24894">
    <property type="entry name" value="Hexapep_GlmU"/>
    <property type="match status" value="1"/>
</dbReference>
<evidence type="ECO:0000256" key="3">
    <source>
        <dbReference type="ARBA" id="ARBA00022679"/>
    </source>
</evidence>
<evidence type="ECO:0000256" key="1">
    <source>
        <dbReference type="ARBA" id="ARBA00010443"/>
    </source>
</evidence>
<dbReference type="PROSITE" id="PS00809">
    <property type="entry name" value="ADP_GLC_PYROPHOSPH_2"/>
    <property type="match status" value="1"/>
</dbReference>
<comment type="subunit">
    <text evidence="9">Homotetramer.</text>
</comment>
<dbReference type="NCBIfam" id="TIGR02091">
    <property type="entry name" value="glgC"/>
    <property type="match status" value="1"/>
</dbReference>
<evidence type="ECO:0000256" key="4">
    <source>
        <dbReference type="ARBA" id="ARBA00022695"/>
    </source>
</evidence>
<dbReference type="CDD" id="cd04651">
    <property type="entry name" value="LbH_G1P_AT_C"/>
    <property type="match status" value="1"/>
</dbReference>
<feature type="binding site" evidence="9">
    <location>
        <begin position="176"/>
        <end position="177"/>
    </location>
    <ligand>
        <name>alpha-D-glucose 1-phosphate</name>
        <dbReference type="ChEBI" id="CHEBI:58601"/>
    </ligand>
</feature>
<feature type="binding site" evidence="9">
    <location>
        <position position="195"/>
    </location>
    <ligand>
        <name>alpha-D-glucose 1-phosphate</name>
        <dbReference type="ChEBI" id="CHEBI:58601"/>
    </ligand>
</feature>
<keyword evidence="4 9" id="KW-0548">Nucleotidyltransferase</keyword>
<evidence type="ECO:0000313" key="13">
    <source>
        <dbReference type="Proteomes" id="UP001178148"/>
    </source>
</evidence>
<keyword evidence="2 9" id="KW-0321">Glycogen metabolism</keyword>
<dbReference type="InterPro" id="IPR011004">
    <property type="entry name" value="Trimer_LpxA-like_sf"/>
</dbReference>
<feature type="domain" description="Nucleotidyl transferase" evidence="10">
    <location>
        <begin position="6"/>
        <end position="274"/>
    </location>
</feature>
<dbReference type="GO" id="GO:0005978">
    <property type="term" value="P:glycogen biosynthetic process"/>
    <property type="evidence" value="ECO:0007669"/>
    <property type="project" value="UniProtKB-UniRule"/>
</dbReference>
<dbReference type="InterPro" id="IPR005836">
    <property type="entry name" value="ADP_Glu_pyroP_CS"/>
</dbReference>
<dbReference type="PANTHER" id="PTHR43523">
    <property type="entry name" value="GLUCOSE-1-PHOSPHATE ADENYLYLTRANSFERASE-RELATED"/>
    <property type="match status" value="1"/>
</dbReference>
<dbReference type="InterPro" id="IPR029044">
    <property type="entry name" value="Nucleotide-diphossugar_trans"/>
</dbReference>
<evidence type="ECO:0000256" key="2">
    <source>
        <dbReference type="ARBA" id="ARBA00022600"/>
    </source>
</evidence>
<comment type="function">
    <text evidence="9">Involved in the biosynthesis of ADP-glucose, a building block required for the elongation reactions to produce glycogen. Catalyzes the reaction between ATP and alpha-D-glucose 1-phosphate (G1P) to produce pyrophosphate and ADP-Glc.</text>
</comment>
<accession>A0AA90NZ77</accession>
<comment type="similarity">
    <text evidence="1 9">Belongs to the bacterial/plant glucose-1-phosphate adenylyltransferase family.</text>
</comment>
<keyword evidence="13" id="KW-1185">Reference proteome</keyword>
<dbReference type="Gene3D" id="3.90.550.10">
    <property type="entry name" value="Spore Coat Polysaccharide Biosynthesis Protein SpsA, Chain A"/>
    <property type="match status" value="1"/>
</dbReference>
<proteinExistence type="inferred from homology"/>
<dbReference type="NCBIfam" id="NF002023">
    <property type="entry name" value="PRK00844.1"/>
    <property type="match status" value="1"/>
</dbReference>